<evidence type="ECO:0000256" key="5">
    <source>
        <dbReference type="ARBA" id="ARBA00023242"/>
    </source>
</evidence>
<keyword evidence="11" id="KW-0378">Hydrolase</keyword>
<keyword evidence="11" id="KW-0808">Transferase</keyword>
<dbReference type="GO" id="GO:0042393">
    <property type="term" value="F:histone binding"/>
    <property type="evidence" value="ECO:0007669"/>
    <property type="project" value="TreeGrafter"/>
</dbReference>
<feature type="domain" description="Chromo" evidence="8">
    <location>
        <begin position="446"/>
        <end position="513"/>
    </location>
</feature>
<dbReference type="CDD" id="cd04369">
    <property type="entry name" value="Bromodomain"/>
    <property type="match status" value="1"/>
</dbReference>
<feature type="region of interest" description="Disordered" evidence="7">
    <location>
        <begin position="21"/>
        <end position="76"/>
    </location>
</feature>
<dbReference type="GeneID" id="14903255"/>
<dbReference type="InterPro" id="IPR000953">
    <property type="entry name" value="Chromo/chromo_shadow_dom"/>
</dbReference>
<evidence type="ECO:0000259" key="8">
    <source>
        <dbReference type="PROSITE" id="PS50013"/>
    </source>
</evidence>
<reference evidence="11 12" key="1">
    <citation type="submission" date="2011-07" db="EMBL/GenBank/DDBJ databases">
        <authorList>
            <person name="Coyne R."/>
            <person name="Brami D."/>
            <person name="Johnson J."/>
            <person name="Hostetler J."/>
            <person name="Hannick L."/>
            <person name="Clark T."/>
            <person name="Cassidy-Hanley D."/>
            <person name="Inman J."/>
        </authorList>
    </citation>
    <scope>NUCLEOTIDE SEQUENCE [LARGE SCALE GENOMIC DNA]</scope>
    <source>
        <strain evidence="11 12">G5</strain>
    </source>
</reference>
<dbReference type="RefSeq" id="XP_004024074.1">
    <property type="nucleotide sequence ID" value="XM_004024025.1"/>
</dbReference>
<dbReference type="GO" id="GO:0140658">
    <property type="term" value="F:ATP-dependent chromatin remodeler activity"/>
    <property type="evidence" value="ECO:0007669"/>
    <property type="project" value="TreeGrafter"/>
</dbReference>
<dbReference type="InterPro" id="IPR027417">
    <property type="entry name" value="P-loop_NTPase"/>
</dbReference>
<dbReference type="GO" id="GO:0000785">
    <property type="term" value="C:chromatin"/>
    <property type="evidence" value="ECO:0007669"/>
    <property type="project" value="TreeGrafter"/>
</dbReference>
<dbReference type="GO" id="GO:0061733">
    <property type="term" value="F:protein-lysine-acetyltransferase activity"/>
    <property type="evidence" value="ECO:0007669"/>
    <property type="project" value="UniProtKB-EC"/>
</dbReference>
<evidence type="ECO:0000256" key="7">
    <source>
        <dbReference type="SAM" id="MobiDB-lite"/>
    </source>
</evidence>
<dbReference type="InterPro" id="IPR000330">
    <property type="entry name" value="SNF2_N"/>
</dbReference>
<evidence type="ECO:0000313" key="12">
    <source>
        <dbReference type="Proteomes" id="UP000008983"/>
    </source>
</evidence>
<feature type="domain" description="Bromo" evidence="9">
    <location>
        <begin position="263"/>
        <end position="328"/>
    </location>
</feature>
<dbReference type="AlphaFoldDB" id="G0R5R0"/>
<keyword evidence="3" id="KW-0067">ATP-binding</keyword>
<evidence type="ECO:0000259" key="10">
    <source>
        <dbReference type="PROSITE" id="PS51192"/>
    </source>
</evidence>
<feature type="domain" description="Helicase ATP-binding" evidence="10">
    <location>
        <begin position="591"/>
        <end position="773"/>
    </location>
</feature>
<organism evidence="11 12">
    <name type="scientific">Ichthyophthirius multifiliis</name>
    <name type="common">White spot disease agent</name>
    <name type="synonym">Ich</name>
    <dbReference type="NCBI Taxonomy" id="5932"/>
    <lineage>
        <taxon>Eukaryota</taxon>
        <taxon>Sar</taxon>
        <taxon>Alveolata</taxon>
        <taxon>Ciliophora</taxon>
        <taxon>Intramacronucleata</taxon>
        <taxon>Oligohymenophorea</taxon>
        <taxon>Hymenostomatida</taxon>
        <taxon>Ophryoglenina</taxon>
        <taxon>Ichthyophthirius</taxon>
    </lineage>
</organism>
<dbReference type="EMBL" id="GL984382">
    <property type="protein sequence ID" value="EGR27190.1"/>
    <property type="molecule type" value="Genomic_DNA"/>
</dbReference>
<dbReference type="SMART" id="SM00297">
    <property type="entry name" value="BROMO"/>
    <property type="match status" value="1"/>
</dbReference>
<dbReference type="InterPro" id="IPR014001">
    <property type="entry name" value="Helicase_ATP-bd"/>
</dbReference>
<dbReference type="GO" id="GO:0003677">
    <property type="term" value="F:DNA binding"/>
    <property type="evidence" value="ECO:0007669"/>
    <property type="project" value="TreeGrafter"/>
</dbReference>
<evidence type="ECO:0000259" key="9">
    <source>
        <dbReference type="PROSITE" id="PS50014"/>
    </source>
</evidence>
<dbReference type="SMART" id="SM00298">
    <property type="entry name" value="CHROMO"/>
    <property type="match status" value="2"/>
</dbReference>
<sequence>MITILRYIYILEGGKKNLSMSQSQQSNQNLNFSEDDNYSEGERYSRNLRRGQTRQKNKYNKEPENNPLKSGLQDDEYGDAIQKRRTREKSKNGIQNIIQEERKVDQQILLAEQEDAADFKDEYYGQQPGSIFFPEIDQIIWRKELKNEDGTSEYSYLVKYRDYSYLKCEWLTEKEVTGDDKTGKNRLNRFIKSFEEKLQNGDFDQEMIENERYFDIKFTEVDRIIQCTEIFSVIHPKKANEIKGKWSENLVTLVQKLLNFTKDDVHYGIHFMQPINPDYDYEYKDYRKKIQNPMDLGTLINRLYLDYYKNFQSFFNDFGYIFKNCRKFFKDQDRDEIILCDTLRECAIVLYKEWYQIEKMKYEILLKDYQQQQDPEYIKKQEEEKRIEKIQKDEKIKKLVDQQIQQVRNCRKKGAIQDLTIEEIEKFNPGQFSFNWLRDENSLYEIEIDNFIYLNDTEIENLSFLKDIDVLYRVKWKCLSYIYSTWEHESVFQNPQKINEYRTNNRALDKDSRQILQAQLKRHQTLLEIENNPKKKKKLCPQGLQDLKNKLYFYDVGTQRDPFQYTVKNQPIYKQRKLLRYYQLESLNWMIESWYSKRNVILADEMGLGKTIQSIAFINHLYTFENVRGPFLIIAPLSTLEHWKRTVEDWTNLNGVLYYDNAGQPGRESCRSFEWFYTDISTKGTVLQSTEIYKFQVLITTNEVFLSDINNFLINIPFQFIVVDEAHKLKNQNAKILQALKRLPCKRTLLLTGTPIQNNTEELWTLLNYIEPTKFASLKEFKENFGELQSQQQVDNLQQKIKPYLLRRMKEDVEDSIPPLQETITDIEMTNIQKTIYRAIYERNKSMLQKQFSTTVMNTSLNNLEMQLRKCCNHPFLIKKQNTKLPKIYKLMKKDFQNNRSFWENDTIRQTSIEIQIGRQKNTYFFPICLNIINTGRIFQIQIIQI</sequence>
<evidence type="ECO:0000256" key="1">
    <source>
        <dbReference type="ARBA" id="ARBA00004123"/>
    </source>
</evidence>
<dbReference type="PROSITE" id="PS50014">
    <property type="entry name" value="BROMODOMAIN_2"/>
    <property type="match status" value="1"/>
</dbReference>
<dbReference type="Pfam" id="PF00176">
    <property type="entry name" value="SNF2-rel_dom"/>
    <property type="match status" value="1"/>
</dbReference>
<dbReference type="PANTHER" id="PTHR45623">
    <property type="entry name" value="CHROMODOMAIN-HELICASE-DNA-BINDING PROTEIN 3-RELATED-RELATED"/>
    <property type="match status" value="1"/>
</dbReference>
<dbReference type="InterPro" id="IPR016197">
    <property type="entry name" value="Chromo-like_dom_sf"/>
</dbReference>
<dbReference type="InterPro" id="IPR036427">
    <property type="entry name" value="Bromodomain-like_sf"/>
</dbReference>
<evidence type="ECO:0000313" key="11">
    <source>
        <dbReference type="EMBL" id="EGR27190.1"/>
    </source>
</evidence>
<keyword evidence="4 6" id="KW-0103">Bromodomain</keyword>
<dbReference type="PROSITE" id="PS51192">
    <property type="entry name" value="HELICASE_ATP_BIND_1"/>
    <property type="match status" value="1"/>
</dbReference>
<dbReference type="Gene3D" id="1.20.920.10">
    <property type="entry name" value="Bromodomain-like"/>
    <property type="match status" value="1"/>
</dbReference>
<dbReference type="PROSITE" id="PS50013">
    <property type="entry name" value="CHROMO_2"/>
    <property type="match status" value="1"/>
</dbReference>
<dbReference type="SUPFAM" id="SSF47370">
    <property type="entry name" value="Bromodomain"/>
    <property type="match status" value="1"/>
</dbReference>
<dbReference type="Proteomes" id="UP000008983">
    <property type="component" value="Unassembled WGS sequence"/>
</dbReference>
<keyword evidence="11" id="KW-0012">Acyltransferase</keyword>
<gene>
    <name evidence="11" type="ORF">IMG5_200350</name>
</gene>
<dbReference type="SUPFAM" id="SSF54160">
    <property type="entry name" value="Chromo domain-like"/>
    <property type="match status" value="2"/>
</dbReference>
<comment type="subcellular location">
    <subcellularLocation>
        <location evidence="1">Nucleus</location>
    </subcellularLocation>
</comment>
<dbReference type="OrthoDB" id="5857104at2759"/>
<dbReference type="Gene3D" id="3.40.50.10810">
    <property type="entry name" value="Tandem AAA-ATPase domain"/>
    <property type="match status" value="1"/>
</dbReference>
<dbReference type="Pfam" id="PF00439">
    <property type="entry name" value="Bromodomain"/>
    <property type="match status" value="1"/>
</dbReference>
<dbReference type="InterPro" id="IPR001487">
    <property type="entry name" value="Bromodomain"/>
</dbReference>
<dbReference type="GO" id="GO:0003682">
    <property type="term" value="F:chromatin binding"/>
    <property type="evidence" value="ECO:0007669"/>
    <property type="project" value="TreeGrafter"/>
</dbReference>
<evidence type="ECO:0000256" key="2">
    <source>
        <dbReference type="ARBA" id="ARBA00022741"/>
    </source>
</evidence>
<dbReference type="SUPFAM" id="SSF52540">
    <property type="entry name" value="P-loop containing nucleoside triphosphate hydrolases"/>
    <property type="match status" value="2"/>
</dbReference>
<feature type="compositionally biased region" description="Basic residues" evidence="7">
    <location>
        <begin position="46"/>
        <end position="58"/>
    </location>
</feature>
<protein>
    <submittedName>
        <fullName evidence="11">Myb domain protein</fullName>
        <ecNumber evidence="11">2.3.1.48</ecNumber>
        <ecNumber evidence="11">3.6.1.15</ecNumber>
    </submittedName>
</protein>
<dbReference type="Gene3D" id="2.40.50.40">
    <property type="match status" value="2"/>
</dbReference>
<dbReference type="eggNOG" id="KOG0384">
    <property type="taxonomic scope" value="Eukaryota"/>
</dbReference>
<dbReference type="EC" id="2.3.1.48" evidence="11"/>
<name>G0R5R0_ICHMU</name>
<dbReference type="SMART" id="SM00487">
    <property type="entry name" value="DEXDc"/>
    <property type="match status" value="1"/>
</dbReference>
<dbReference type="GO" id="GO:0016887">
    <property type="term" value="F:ATP hydrolysis activity"/>
    <property type="evidence" value="ECO:0007669"/>
    <property type="project" value="TreeGrafter"/>
</dbReference>
<accession>G0R5R0</accession>
<keyword evidence="5" id="KW-0539">Nucleus</keyword>
<keyword evidence="12" id="KW-1185">Reference proteome</keyword>
<feature type="compositionally biased region" description="Low complexity" evidence="7">
    <location>
        <begin position="21"/>
        <end position="31"/>
    </location>
</feature>
<dbReference type="PANTHER" id="PTHR45623:SF11">
    <property type="entry name" value="KISMET, ISOFORM C"/>
    <property type="match status" value="1"/>
</dbReference>
<evidence type="ECO:0000256" key="3">
    <source>
        <dbReference type="ARBA" id="ARBA00022840"/>
    </source>
</evidence>
<dbReference type="GO" id="GO:0005634">
    <property type="term" value="C:nucleus"/>
    <property type="evidence" value="ECO:0007669"/>
    <property type="project" value="UniProtKB-SubCell"/>
</dbReference>
<dbReference type="STRING" id="857967.G0R5R0"/>
<keyword evidence="2" id="KW-0547">Nucleotide-binding</keyword>
<dbReference type="InParanoid" id="G0R5R0"/>
<proteinExistence type="predicted"/>
<dbReference type="GO" id="GO:0005524">
    <property type="term" value="F:ATP binding"/>
    <property type="evidence" value="ECO:0007669"/>
    <property type="project" value="UniProtKB-KW"/>
</dbReference>
<dbReference type="Gene3D" id="3.40.50.300">
    <property type="entry name" value="P-loop containing nucleotide triphosphate hydrolases"/>
    <property type="match status" value="1"/>
</dbReference>
<dbReference type="InterPro" id="IPR038718">
    <property type="entry name" value="SNF2-like_sf"/>
</dbReference>
<evidence type="ECO:0000256" key="4">
    <source>
        <dbReference type="ARBA" id="ARBA00023117"/>
    </source>
</evidence>
<dbReference type="EC" id="3.6.1.15" evidence="11"/>
<evidence type="ECO:0000256" key="6">
    <source>
        <dbReference type="PROSITE-ProRule" id="PRU00035"/>
    </source>
</evidence>